<reference evidence="4" key="2">
    <citation type="submission" date="2025-09" db="UniProtKB">
        <authorList>
            <consortium name="Ensembl"/>
        </authorList>
    </citation>
    <scope>IDENTIFICATION</scope>
</reference>
<feature type="compositionally biased region" description="Low complexity" evidence="2">
    <location>
        <begin position="1161"/>
        <end position="1175"/>
    </location>
</feature>
<evidence type="ECO:0000313" key="4">
    <source>
        <dbReference type="Ensembl" id="ENSGEVP00005011695.1"/>
    </source>
</evidence>
<feature type="domain" description="CEP170 C-terminal" evidence="3">
    <location>
        <begin position="767"/>
        <end position="1470"/>
    </location>
</feature>
<dbReference type="PANTHER" id="PTHR15715:SF17">
    <property type="entry name" value="CENTROSOMAL PROTEIN OF 170 KDA"/>
    <property type="match status" value="1"/>
</dbReference>
<feature type="compositionally biased region" description="Polar residues" evidence="2">
    <location>
        <begin position="1487"/>
        <end position="1500"/>
    </location>
</feature>
<dbReference type="GO" id="GO:0005814">
    <property type="term" value="C:centriole"/>
    <property type="evidence" value="ECO:0007669"/>
    <property type="project" value="TreeGrafter"/>
</dbReference>
<dbReference type="InterPro" id="IPR051176">
    <property type="entry name" value="Cent_Immune-Sig_Mod"/>
</dbReference>
<dbReference type="InterPro" id="IPR029300">
    <property type="entry name" value="CEP170_C"/>
</dbReference>
<gene>
    <name evidence="4" type="primary">CEP170</name>
</gene>
<feature type="compositionally biased region" description="Polar residues" evidence="2">
    <location>
        <begin position="505"/>
        <end position="521"/>
    </location>
</feature>
<dbReference type="Gene3D" id="2.60.200.20">
    <property type="match status" value="1"/>
</dbReference>
<proteinExistence type="inferred from homology"/>
<feature type="region of interest" description="Disordered" evidence="2">
    <location>
        <begin position="501"/>
        <end position="679"/>
    </location>
</feature>
<feature type="compositionally biased region" description="Polar residues" evidence="2">
    <location>
        <begin position="1032"/>
        <end position="1043"/>
    </location>
</feature>
<feature type="compositionally biased region" description="Polar residues" evidence="2">
    <location>
        <begin position="992"/>
        <end position="1002"/>
    </location>
</feature>
<keyword evidence="5" id="KW-1185">Reference proteome</keyword>
<feature type="region of interest" description="Disordered" evidence="2">
    <location>
        <begin position="73"/>
        <end position="95"/>
    </location>
</feature>
<feature type="region of interest" description="Disordered" evidence="2">
    <location>
        <begin position="1281"/>
        <end position="1301"/>
    </location>
</feature>
<feature type="compositionally biased region" description="Basic and acidic residues" evidence="2">
    <location>
        <begin position="860"/>
        <end position="869"/>
    </location>
</feature>
<dbReference type="PANTHER" id="PTHR15715">
    <property type="entry name" value="CENTROSOMAL PROTEIN OF 170 KDA"/>
    <property type="match status" value="1"/>
</dbReference>
<feature type="compositionally biased region" description="Low complexity" evidence="2">
    <location>
        <begin position="1075"/>
        <end position="1091"/>
    </location>
</feature>
<evidence type="ECO:0000313" key="5">
    <source>
        <dbReference type="Proteomes" id="UP000694390"/>
    </source>
</evidence>
<feature type="compositionally biased region" description="Low complexity" evidence="2">
    <location>
        <begin position="1121"/>
        <end position="1141"/>
    </location>
</feature>
<feature type="compositionally biased region" description="Low complexity" evidence="2">
    <location>
        <begin position="561"/>
        <end position="578"/>
    </location>
</feature>
<feature type="compositionally biased region" description="Polar residues" evidence="2">
    <location>
        <begin position="790"/>
        <end position="801"/>
    </location>
</feature>
<dbReference type="Pfam" id="PF15308">
    <property type="entry name" value="CEP170_C"/>
    <property type="match status" value="1"/>
</dbReference>
<feature type="compositionally biased region" description="Basic and acidic residues" evidence="2">
    <location>
        <begin position="339"/>
        <end position="369"/>
    </location>
</feature>
<feature type="compositionally biased region" description="Basic and acidic residues" evidence="2">
    <location>
        <begin position="1015"/>
        <end position="1025"/>
    </location>
</feature>
<feature type="compositionally biased region" description="Basic and acidic residues" evidence="2">
    <location>
        <begin position="721"/>
        <end position="751"/>
    </location>
</feature>
<organism evidence="4 5">
    <name type="scientific">Gopherus evgoodei</name>
    <name type="common">Goodes thornscrub tortoise</name>
    <dbReference type="NCBI Taxonomy" id="1825980"/>
    <lineage>
        <taxon>Eukaryota</taxon>
        <taxon>Metazoa</taxon>
        <taxon>Chordata</taxon>
        <taxon>Craniata</taxon>
        <taxon>Vertebrata</taxon>
        <taxon>Euteleostomi</taxon>
        <taxon>Archelosauria</taxon>
        <taxon>Testudinata</taxon>
        <taxon>Testudines</taxon>
        <taxon>Cryptodira</taxon>
        <taxon>Durocryptodira</taxon>
        <taxon>Testudinoidea</taxon>
        <taxon>Testudinidae</taxon>
        <taxon>Gopherus</taxon>
    </lineage>
</organism>
<dbReference type="Ensembl" id="ENSGEVT00005012259.1">
    <property type="protein sequence ID" value="ENSGEVP00005011695.1"/>
    <property type="gene ID" value="ENSGEVG00005007486.1"/>
</dbReference>
<reference evidence="4" key="1">
    <citation type="submission" date="2025-08" db="UniProtKB">
        <authorList>
            <consortium name="Ensembl"/>
        </authorList>
    </citation>
    <scope>IDENTIFICATION</scope>
</reference>
<feature type="compositionally biased region" description="Polar residues" evidence="2">
    <location>
        <begin position="662"/>
        <end position="673"/>
    </location>
</feature>
<feature type="region of interest" description="Disordered" evidence="2">
    <location>
        <begin position="406"/>
        <end position="444"/>
    </location>
</feature>
<dbReference type="GeneTree" id="ENSGT00940000155103"/>
<feature type="compositionally biased region" description="Basic and acidic residues" evidence="2">
    <location>
        <begin position="591"/>
        <end position="601"/>
    </location>
</feature>
<dbReference type="OrthoDB" id="444265at2759"/>
<evidence type="ECO:0000256" key="2">
    <source>
        <dbReference type="SAM" id="MobiDB-lite"/>
    </source>
</evidence>
<feature type="region of interest" description="Disordered" evidence="2">
    <location>
        <begin position="721"/>
        <end position="837"/>
    </location>
</feature>
<feature type="compositionally biased region" description="Polar residues" evidence="2">
    <location>
        <begin position="1346"/>
        <end position="1355"/>
    </location>
</feature>
<sequence length="1548" mass="170994">MSLTSWFLVSSGGTRHRLPREMIFVGRDDCELMLSRSVDNLNGSSCFPNFTSVTPLFMYSALLFIFIPKSSEAEGSKPVSSTGTEPKVPDATGEVHHKATEALKSEEKSMDLSAMPRGTPLYGQPSWWGEDEADEKNGCKRDIKHEEKIHETGASGCSTDAKQVVEKSSTANEEELYPFCREPSYFEIPTKEFHQPSQIAESTIHEIPTKDTQTSHAAGAGHASFTIEFDDTTPGKVTIKDHVTKFTSDQRHKPKKSSLGGQDLPGLQTVMMAAESKVADWLAQNNPPRMIWEATEEDSKSIKSDVPVYLKRLKGNKHDDGTQSDSENAGARRHYNKRATVDEHLSHQHLEQKKSYQKAHTTEKHEEQATSRVAHGVHAKLLKQKSEDPSVPLPFLQTALLRSSGCLGHRPSQNQEMDKKLKSQLVSAATEKDNDDDQSDKGTYTIELENPNAEEMEARKMIDKVFGVDDSQDYNRPVINENQKDLVKDWAINSSTVVLEEKRPLSTTGFLDTEEGSSASGSKRWVSQWASLAANHTRHDQDDMRLESSAPAPRENDTDISESGVSVRSTSSATSVTSQGERKRRTLPQLPKEEKATESSRAKVTPHQRSEIGEKQDTELQEKETPTHASQKEMPQDAGSRSMAKANRTMNGLSSKPGGDNKVSSHPISCSSFSKEKSEIVRETSVVKQALAKIQQQEQKEQAHRTSTKVSSAKLLANQIEKGREETSTPHKMLDNHQEKAPGHSTSKAEMKIVQSEGKRKKTEEIIKGQTPKGFGGEKKESSKPLVRQGSFTIDKPSTNIPIELIPHINKQTGSTPPSFSLTSTNRIRERSDSVDTDSSLDTTLILKDTEAVMAFLEAKLREENKTDEGPETPSYNRDNSISPESDVDTASTISLVTGDTERKTTQKRKSFTTLYKDRCSTSSPSKDVLKSSATNAREKIDKKTKSRSSDAGSRAEGRKLVQPSGRMRQPSVDLTDDDQTSSVPHSAISDILSSDQETYSGKSHGRGHFTSADELLHSKMEGSKSAKSKISPVTTGQSSKSITLPRPRPTRTSLLRRARLGEASDSELADADKASVASEVSTTSSTSKPPSGRRNISRIDLLAQPRRTRLGSLSARSDSEATITRSAASSRTAEAIIRSSGRLTPSADSSKVSARTRANSISRLSDSKSKSLTSAHNSPSVNSRWRRFPTDYASTSEDEFGSNRNSPKHTRLRTSPALKTPRLQSSGTAMQTSNTFKHRIKEQEDYIRDWTAHREEIARISQDLALIAREINDVAGEIDSVTSSGTAPSTTVSTAATTPGSAIDTREEVGDLHGEMHKLVDRVFDESLNFRKIPPLVHAKPPEGNSRSNDSRPQLTDALDPPTITRRRTWSRDEVMGDSLLLSSVFQFSRKIRQSIDKTAGKIRILFKDKDRNWEEIENKLRTESEVPIVKTSSMEISSILQELKRVEKQLQVINAMIDPDGTLDALSNLGFTSPVLPAQPKHKSSPVSHSTRAQIQPNCQPEARALRPAVMSVSTAFDNVESKPDFSIHFNRFNPDGEEEDPSMRE</sequence>
<evidence type="ECO:0000256" key="1">
    <source>
        <dbReference type="ARBA" id="ARBA00010436"/>
    </source>
</evidence>
<feature type="region of interest" description="Disordered" evidence="2">
    <location>
        <begin position="1528"/>
        <end position="1548"/>
    </location>
</feature>
<feature type="compositionally biased region" description="Acidic residues" evidence="2">
    <location>
        <begin position="1538"/>
        <end position="1548"/>
    </location>
</feature>
<feature type="compositionally biased region" description="Basic and acidic residues" evidence="2">
    <location>
        <begin position="608"/>
        <end position="635"/>
    </location>
</feature>
<feature type="compositionally biased region" description="Polar residues" evidence="2">
    <location>
        <begin position="874"/>
        <end position="898"/>
    </location>
</feature>
<feature type="compositionally biased region" description="Basic and acidic residues" evidence="2">
    <location>
        <begin position="537"/>
        <end position="546"/>
    </location>
</feature>
<comment type="similarity">
    <text evidence="1">Belongs to the CEP170 family.</text>
</comment>
<name>A0A8C4W712_9SAUR</name>
<protein>
    <submittedName>
        <fullName evidence="4">Centrosomal protein 170</fullName>
    </submittedName>
</protein>
<accession>A0A8C4W712</accession>
<feature type="region of interest" description="Disordered" evidence="2">
    <location>
        <begin position="1336"/>
        <end position="1367"/>
    </location>
</feature>
<feature type="region of interest" description="Disordered" evidence="2">
    <location>
        <begin position="1478"/>
        <end position="1500"/>
    </location>
</feature>
<dbReference type="Proteomes" id="UP000694390">
    <property type="component" value="Unassembled WGS sequence"/>
</dbReference>
<feature type="compositionally biased region" description="Polar residues" evidence="2">
    <location>
        <begin position="921"/>
        <end position="936"/>
    </location>
</feature>
<feature type="region of interest" description="Disordered" evidence="2">
    <location>
        <begin position="313"/>
        <end position="372"/>
    </location>
</feature>
<feature type="compositionally biased region" description="Polar residues" evidence="2">
    <location>
        <begin position="810"/>
        <end position="826"/>
    </location>
</feature>
<evidence type="ECO:0000259" key="3">
    <source>
        <dbReference type="Pfam" id="PF15308"/>
    </source>
</evidence>
<feature type="compositionally biased region" description="Polar residues" evidence="2">
    <location>
        <begin position="1223"/>
        <end position="1234"/>
    </location>
</feature>
<feature type="region of interest" description="Disordered" evidence="2">
    <location>
        <begin position="860"/>
        <end position="1234"/>
    </location>
</feature>
<feature type="compositionally biased region" description="Polar residues" evidence="2">
    <location>
        <begin position="1142"/>
        <end position="1160"/>
    </location>
</feature>